<feature type="non-terminal residue" evidence="1">
    <location>
        <position position="78"/>
    </location>
</feature>
<dbReference type="EMBL" id="CM011691">
    <property type="protein sequence ID" value="TMS07627.1"/>
    <property type="molecule type" value="Genomic_DNA"/>
</dbReference>
<accession>A0ACD3QK35</accession>
<organism evidence="1 2">
    <name type="scientific">Larimichthys crocea</name>
    <name type="common">Large yellow croaker</name>
    <name type="synonym">Pseudosciaena crocea</name>
    <dbReference type="NCBI Taxonomy" id="215358"/>
    <lineage>
        <taxon>Eukaryota</taxon>
        <taxon>Metazoa</taxon>
        <taxon>Chordata</taxon>
        <taxon>Craniata</taxon>
        <taxon>Vertebrata</taxon>
        <taxon>Euteleostomi</taxon>
        <taxon>Actinopterygii</taxon>
        <taxon>Neopterygii</taxon>
        <taxon>Teleostei</taxon>
        <taxon>Neoteleostei</taxon>
        <taxon>Acanthomorphata</taxon>
        <taxon>Eupercaria</taxon>
        <taxon>Sciaenidae</taxon>
        <taxon>Larimichthys</taxon>
    </lineage>
</organism>
<protein>
    <submittedName>
        <fullName evidence="1">Uncharacterized protein</fullName>
    </submittedName>
</protein>
<reference evidence="1" key="1">
    <citation type="submission" date="2018-11" db="EMBL/GenBank/DDBJ databases">
        <title>The sequence and de novo assembly of Larimichthys crocea genome using PacBio and Hi-C technologies.</title>
        <authorList>
            <person name="Xu P."/>
            <person name="Chen B."/>
            <person name="Zhou Z."/>
            <person name="Ke Q."/>
            <person name="Wu Y."/>
            <person name="Bai H."/>
            <person name="Pu F."/>
        </authorList>
    </citation>
    <scope>NUCLEOTIDE SEQUENCE</scope>
    <source>
        <tissue evidence="1">Muscle</tissue>
    </source>
</reference>
<dbReference type="Proteomes" id="UP000793456">
    <property type="component" value="Chromosome XVIII"/>
</dbReference>
<keyword evidence="2" id="KW-1185">Reference proteome</keyword>
<gene>
    <name evidence="1" type="ORF">E3U43_011720</name>
</gene>
<name>A0ACD3QK35_LARCR</name>
<proteinExistence type="predicted"/>
<evidence type="ECO:0000313" key="2">
    <source>
        <dbReference type="Proteomes" id="UP000793456"/>
    </source>
</evidence>
<comment type="caution">
    <text evidence="1">The sequence shown here is derived from an EMBL/GenBank/DDBJ whole genome shotgun (WGS) entry which is preliminary data.</text>
</comment>
<sequence length="78" mass="8422">MSADVPLLLRALTLKLSKPHSPSVGCSIAVFPPPASSCRPCVSVCVEYSESPGRLPPMQTLTENKRTAMFPTRPENQP</sequence>
<evidence type="ECO:0000313" key="1">
    <source>
        <dbReference type="EMBL" id="TMS07627.1"/>
    </source>
</evidence>